<gene>
    <name evidence="10" type="ordered locus">Mlg_1415</name>
</gene>
<dbReference type="OrthoDB" id="9811073at2"/>
<dbReference type="KEGG" id="aeh:Mlg_1415"/>
<comment type="catalytic activity">
    <reaction evidence="7">
        <text>DNA(n) + a 2'-deoxyribonucleoside 5'-triphosphate = DNA(n+1) + diphosphate</text>
        <dbReference type="Rhea" id="RHEA:22508"/>
        <dbReference type="Rhea" id="RHEA-COMP:17339"/>
        <dbReference type="Rhea" id="RHEA-COMP:17340"/>
        <dbReference type="ChEBI" id="CHEBI:33019"/>
        <dbReference type="ChEBI" id="CHEBI:61560"/>
        <dbReference type="ChEBI" id="CHEBI:173112"/>
        <dbReference type="EC" id="2.7.7.7"/>
    </reaction>
</comment>
<dbReference type="EMBL" id="CP000453">
    <property type="protein sequence ID" value="ABI56764.1"/>
    <property type="molecule type" value="Genomic_DNA"/>
</dbReference>
<evidence type="ECO:0000256" key="4">
    <source>
        <dbReference type="ARBA" id="ARBA00022695"/>
    </source>
</evidence>
<dbReference type="InterPro" id="IPR050238">
    <property type="entry name" value="DNA_Rep/Repair_Clamp_Loader"/>
</dbReference>
<evidence type="ECO:0000256" key="6">
    <source>
        <dbReference type="ARBA" id="ARBA00022932"/>
    </source>
</evidence>
<proteinExistence type="predicted"/>
<dbReference type="SUPFAM" id="SSF52540">
    <property type="entry name" value="P-loop containing nucleoside triphosphate hydrolases"/>
    <property type="match status" value="1"/>
</dbReference>
<dbReference type="PANTHER" id="PTHR11669">
    <property type="entry name" value="REPLICATION FACTOR C / DNA POLYMERASE III GAMMA-TAU SUBUNIT"/>
    <property type="match status" value="1"/>
</dbReference>
<reference evidence="11" key="1">
    <citation type="submission" date="2006-08" db="EMBL/GenBank/DDBJ databases">
        <title>Complete sequence of Alkalilimnicola ehrilichei MLHE-1.</title>
        <authorList>
            <person name="Copeland A."/>
            <person name="Lucas S."/>
            <person name="Lapidus A."/>
            <person name="Barry K."/>
            <person name="Detter J.C."/>
            <person name="Glavina del Rio T."/>
            <person name="Hammon N."/>
            <person name="Israni S."/>
            <person name="Dalin E."/>
            <person name="Tice H."/>
            <person name="Pitluck S."/>
            <person name="Sims D."/>
            <person name="Brettin T."/>
            <person name="Bruce D."/>
            <person name="Han C."/>
            <person name="Tapia R."/>
            <person name="Gilna P."/>
            <person name="Schmutz J."/>
            <person name="Larimer F."/>
            <person name="Land M."/>
            <person name="Hauser L."/>
            <person name="Kyrpides N."/>
            <person name="Mikhailova N."/>
            <person name="Oremland R.S."/>
            <person name="Hoeft S.E."/>
            <person name="Switzer-Blum J."/>
            <person name="Kulp T."/>
            <person name="King G."/>
            <person name="Tabita R."/>
            <person name="Witte B."/>
            <person name="Santini J.M."/>
            <person name="Basu P."/>
            <person name="Hollibaugh J.T."/>
            <person name="Xie G."/>
            <person name="Stolz J.F."/>
            <person name="Richardson P."/>
        </authorList>
    </citation>
    <scope>NUCLEOTIDE SEQUENCE [LARGE SCALE GENOMIC DNA]</scope>
    <source>
        <strain evidence="11">ATCC BAA-1101 / DSM 17681 / MLHE-1</strain>
    </source>
</reference>
<dbReference type="InterPro" id="IPR004622">
    <property type="entry name" value="DNA_pol_HolB"/>
</dbReference>
<evidence type="ECO:0000256" key="5">
    <source>
        <dbReference type="ARBA" id="ARBA00022705"/>
    </source>
</evidence>
<evidence type="ECO:0000256" key="2">
    <source>
        <dbReference type="ARBA" id="ARBA00014363"/>
    </source>
</evidence>
<evidence type="ECO:0000313" key="11">
    <source>
        <dbReference type="Proteomes" id="UP000001962"/>
    </source>
</evidence>
<feature type="region of interest" description="Disordered" evidence="8">
    <location>
        <begin position="1"/>
        <end position="21"/>
    </location>
</feature>
<dbReference type="PANTHER" id="PTHR11669:SF8">
    <property type="entry name" value="DNA POLYMERASE III SUBUNIT DELTA"/>
    <property type="match status" value="1"/>
</dbReference>
<feature type="domain" description="DNA polymerase III delta subunit C-terminal" evidence="9">
    <location>
        <begin position="233"/>
        <end position="333"/>
    </location>
</feature>
<dbReference type="GO" id="GO:0003677">
    <property type="term" value="F:DNA binding"/>
    <property type="evidence" value="ECO:0007669"/>
    <property type="project" value="InterPro"/>
</dbReference>
<keyword evidence="4 10" id="KW-0548">Nucleotidyltransferase</keyword>
<dbReference type="EC" id="2.7.7.7" evidence="1"/>
<dbReference type="GO" id="GO:0008408">
    <property type="term" value="F:3'-5' exonuclease activity"/>
    <property type="evidence" value="ECO:0007669"/>
    <property type="project" value="InterPro"/>
</dbReference>
<keyword evidence="3 10" id="KW-0808">Transferase</keyword>
<keyword evidence="11" id="KW-1185">Reference proteome</keyword>
<dbReference type="Proteomes" id="UP000001962">
    <property type="component" value="Chromosome"/>
</dbReference>
<evidence type="ECO:0000256" key="7">
    <source>
        <dbReference type="ARBA" id="ARBA00049244"/>
    </source>
</evidence>
<organism evidence="10 11">
    <name type="scientific">Alkalilimnicola ehrlichii (strain ATCC BAA-1101 / DSM 17681 / MLHE-1)</name>
    <dbReference type="NCBI Taxonomy" id="187272"/>
    <lineage>
        <taxon>Bacteria</taxon>
        <taxon>Pseudomonadati</taxon>
        <taxon>Pseudomonadota</taxon>
        <taxon>Gammaproteobacteria</taxon>
        <taxon>Chromatiales</taxon>
        <taxon>Ectothiorhodospiraceae</taxon>
        <taxon>Alkalilimnicola</taxon>
    </lineage>
</organism>
<dbReference type="Gene3D" id="3.40.50.300">
    <property type="entry name" value="P-loop containing nucleotide triphosphate hydrolases"/>
    <property type="match status" value="1"/>
</dbReference>
<evidence type="ECO:0000259" key="9">
    <source>
        <dbReference type="Pfam" id="PF09115"/>
    </source>
</evidence>
<evidence type="ECO:0000313" key="10">
    <source>
        <dbReference type="EMBL" id="ABI56764.1"/>
    </source>
</evidence>
<dbReference type="InterPro" id="IPR027417">
    <property type="entry name" value="P-loop_NTPase"/>
</dbReference>
<dbReference type="HOGENOM" id="CLU_006229_4_3_6"/>
<protein>
    <recommendedName>
        <fullName evidence="2">DNA polymerase III subunit delta'</fullName>
        <ecNumber evidence="1">2.7.7.7</ecNumber>
    </recommendedName>
</protein>
<evidence type="ECO:0000256" key="3">
    <source>
        <dbReference type="ARBA" id="ARBA00022679"/>
    </source>
</evidence>
<dbReference type="RefSeq" id="WP_011629159.1">
    <property type="nucleotide sequence ID" value="NC_008340.1"/>
</dbReference>
<dbReference type="GO" id="GO:0009360">
    <property type="term" value="C:DNA polymerase III complex"/>
    <property type="evidence" value="ECO:0007669"/>
    <property type="project" value="InterPro"/>
</dbReference>
<dbReference type="InterPro" id="IPR015199">
    <property type="entry name" value="DNA_pol_III_delta_C"/>
</dbReference>
<accession>Q0A8S3</accession>
<name>Q0A8S3_ALKEH</name>
<dbReference type="NCBIfam" id="TIGR00678">
    <property type="entry name" value="holB"/>
    <property type="match status" value="1"/>
</dbReference>
<dbReference type="GO" id="GO:0003887">
    <property type="term" value="F:DNA-directed DNA polymerase activity"/>
    <property type="evidence" value="ECO:0007669"/>
    <property type="project" value="UniProtKB-KW"/>
</dbReference>
<keyword evidence="5" id="KW-0235">DNA replication</keyword>
<dbReference type="Pfam" id="PF09115">
    <property type="entry name" value="DNApol3-delta_C"/>
    <property type="match status" value="1"/>
</dbReference>
<dbReference type="GO" id="GO:0006261">
    <property type="term" value="P:DNA-templated DNA replication"/>
    <property type="evidence" value="ECO:0007669"/>
    <property type="project" value="TreeGrafter"/>
</dbReference>
<dbReference type="AlphaFoldDB" id="Q0A8S3"/>
<sequence>MADTPASELAEPAWTPPTGSVPEWLDDRLSELLRQAASGQLPHALLLAGPAGTGKSLLGGHLVRALLCHQPGEGGRACGRCESCRALARGLHPDFRHLAPEERAVITVDAVRALGRFLNLSARFGGWRIALIDPADTLTVNAANSLLKTLEEPPATTLLVLVSSRPAQLPATIRSRCRHLTIPVPPAERALSGLRGQGLTVTERTLALAGGAPFRGLAWEEAGLPERLDRLAADLLALHQGRQDPIALARDWADLDLPVFLDVLATLLAELARFQAGGAEASRAAPAAPLRALAAETTPTAVLGHLEAVHEAQYRQGHPLNPQLVRESLLVGWLEAV</sequence>
<dbReference type="eggNOG" id="COG0470">
    <property type="taxonomic scope" value="Bacteria"/>
</dbReference>
<dbReference type="Pfam" id="PF13177">
    <property type="entry name" value="DNA_pol3_delta2"/>
    <property type="match status" value="1"/>
</dbReference>
<evidence type="ECO:0000256" key="8">
    <source>
        <dbReference type="SAM" id="MobiDB-lite"/>
    </source>
</evidence>
<keyword evidence="6" id="KW-0239">DNA-directed DNA polymerase</keyword>
<evidence type="ECO:0000256" key="1">
    <source>
        <dbReference type="ARBA" id="ARBA00012417"/>
    </source>
</evidence>